<feature type="compositionally biased region" description="Low complexity" evidence="1">
    <location>
        <begin position="1423"/>
        <end position="1452"/>
    </location>
</feature>
<feature type="region of interest" description="Disordered" evidence="1">
    <location>
        <begin position="160"/>
        <end position="182"/>
    </location>
</feature>
<dbReference type="WBParaSite" id="MCU_008093-RA">
    <property type="protein sequence ID" value="MCU_008093-RA"/>
    <property type="gene ID" value="MCU_008093"/>
</dbReference>
<dbReference type="InterPro" id="IPR016024">
    <property type="entry name" value="ARM-type_fold"/>
</dbReference>
<dbReference type="GO" id="GO:0034087">
    <property type="term" value="P:establishment of mitotic sister chromatid cohesion"/>
    <property type="evidence" value="ECO:0007669"/>
    <property type="project" value="TreeGrafter"/>
</dbReference>
<dbReference type="Gene3D" id="1.25.10.10">
    <property type="entry name" value="Leucine-rich Repeat Variant"/>
    <property type="match status" value="1"/>
</dbReference>
<feature type="compositionally biased region" description="Low complexity" evidence="1">
    <location>
        <begin position="327"/>
        <end position="336"/>
    </location>
</feature>
<feature type="region of interest" description="Disordered" evidence="1">
    <location>
        <begin position="432"/>
        <end position="506"/>
    </location>
</feature>
<feature type="compositionally biased region" description="Polar residues" evidence="1">
    <location>
        <begin position="773"/>
        <end position="782"/>
    </location>
</feature>
<feature type="region of interest" description="Disordered" evidence="1">
    <location>
        <begin position="194"/>
        <end position="233"/>
    </location>
</feature>
<name>A0A5K3FIG4_MESCO</name>
<dbReference type="InterPro" id="IPR033031">
    <property type="entry name" value="Scc2/Nipped-B"/>
</dbReference>
<sequence length="2238" mass="240025">MLGDIGRIPIISLSGCISLSDILSELPLPQPLPKSVSGVELIDDLRLQHEAQIHLRSRDDWLIESISTALCATSTSGIILKNDLKTTPVDFHTLPPLLKESISRKPNILEENLSFQCIYSSKEVLQILSGEAGKCPSKIASPPKTHLATASHQNAVPLNAAPPKVISKPPQPTSPSNGGVYSVTSVEPLKLSIKRAPPTPAAPLSTPSHDGGKKTRCKRRSKGSTPSSSINQSWAVERGKMAEAAVPSVSSQTQPVRSPCVHQPVVPAPRLPPLTTSPRLQPILHPPPPLPPPAPKDPLCRSTNQMLNTMLTQLLQSDHESTIASLLSSSDGQSLGTPASVEPHHPRSPPLSVPSNCSYPATPCVNTNASVHNGNGNNNNLTTTDPSPINAIFDAADVGDVREAISAPVPPPPRGLAAYLQKTHNPEVVASPSEESVDAYARQHGSVPPMSTSPWAERRSGQQVAPSTVTAGNGGGAAYPTSSSLTNTPNGLERGGGKEKRGRRRRSELEELINWRVRDQPASSSGLFKKHQPPAQQALPILENSPLVSDNEGAAFFTEPLGERVKRRRQQHKTTPSFSNGGEVARTGGRGGGKSGGKKRHRDDTSSEISASPKRNSASGRHQHHGLTSSESDLPEDDDEEEEEEEEQKGKDDAGGASSSSCLTDSPVPRKQSLQRLVEEVKGRPPSLSKLEKLRHSEDTTSATSMPVSTEEVSPLLSAVTSNSRPLSSTERPRREASTRSSTSPPPLLALQACAPDPLSHAGRRQVKKHRQPTQSLSPLSSNEEEDGPVKKLPLSPVSTIPDRHSTKMKSDPHRRGDTSGTSARAPVKKSRSMVDKTHRVRAYLSSSSDSDKGSSVSFVKRRHNKPKPPPSEANLDSSPDSSASSNVGRVRTTRKNTPSTQPCTSSSAMDDDDENDELSALKAATRLPSPPPSVATTDLSDFDRTEEVLEAEKRKAEEVTKFAAAFTHFTAHITDLLRRVGGLDLLKIAGEMSSVPVDPGEDGEEFPDQTPVEARLSRRELNTLYQEADDVRVAGSMSNEPNGRLVRLLNLLLVNIRDAACLAAPNPTNSNFKELIQRRKARIQRRHGGVESASAGGSSECLSESLLWSHPAWLRVLRGLDAALIALHIVAGPDVPRARLLAMEDLVEAITAITHFHFNRLVTAIHAPADSKRSGSDISAGLTNLVRDSVGSRLSEALCGLVSLVRLHPGRFTDSLIMRLVDLALLVLSSALTFTGTRKSPTSSSSSSTTTPTTAAIVLFPDPAPPFIAGEGLEERQRRQTDYYTRNTWRLQMQRAALSLTATIFSQYDKHRQLIAAEVFSTMVPTPSKAYRPGQSTPTGAAKSLATVRNFWILASGSFTKGWKPFQIPTRNVTPAVPLSTPTSAFPLVANACFLLVHPFTALLLALIQSLIPAPSHLIGGRRSSSAGAPATPSSGVSQQSTTTGTGLSDQHGVNDSIQLAKEEKATTSAYFNATRTSMYLISELVKKAATKGEDDLRPLVDTVLVDLLRVAADSPIEWPVANFLLNAFGKVLTQILNGSTASVSSSSSTSRSRSPTQTSGSNASVRNPDVAMRLVAADNLITLAGGLRLMGKLRGSVEESSAPTDFDLAEAESALSAFLATPVLGLCHLTLGYDCESEAGERAVAERLASYTEQRDFAYQLISRLRYQHFDGLTLTSRRFHVIGCLYEVAQELAGDTSSDRRKHLEEARRSLLTEFAATHHSLSGMAPWLPPRRGTTTAGFGGGGSGGGRAGLISPTSSEPGFGEGPGGDVVLALYTGHGLGADGRRRKIAHAHRLATKLAAHFTNSPGFDFLFMHIVKLFYDPSIPLRARALKCLSSLLDIAPGCIPPPPLPSPLSTSVAVAKYGGPSDILSIIPVRLMDSSPAVREAAVELVGRLVTTPNSSSFLGPLYNPLVDRVLDLCVSVRKRAVKSLQTLLLCDSDGAKRASGLSTKQRSDSCIILLRRLNDEESVKKLVMETFLALWFTPLLSSGDDASKADARLRERVACVCEVVASFRNRGLQTVEEFMTAILNQESSEKSAQVDTACSEIVDFLIKIVHQCQANDWHEDAFKPTPNPPGASQHAKTCPLHPKHSRGRSDARCTCSSDSITTTGALSVLHLVAKCRPQLLLRHVPLLTRVIAFAAAVQDTGSGPESSALYFTTGIIEACCLHLASAGESQLSQLFPDGSDAFEDALIVLLQRHCRVVVDASLSCLSTIVNRLTKNYSRVTTCFAQFF</sequence>
<feature type="compositionally biased region" description="Polar residues" evidence="1">
    <location>
        <begin position="700"/>
        <end position="712"/>
    </location>
</feature>
<feature type="compositionally biased region" description="Acidic residues" evidence="1">
    <location>
        <begin position="633"/>
        <end position="647"/>
    </location>
</feature>
<feature type="region of interest" description="Disordered" evidence="1">
    <location>
        <begin position="1543"/>
        <end position="1567"/>
    </location>
</feature>
<dbReference type="PANTHER" id="PTHR21704:SF18">
    <property type="entry name" value="NIPPED-B-LIKE PROTEIN"/>
    <property type="match status" value="1"/>
</dbReference>
<evidence type="ECO:0000313" key="2">
    <source>
        <dbReference type="WBParaSite" id="MCU_008093-RA"/>
    </source>
</evidence>
<feature type="compositionally biased region" description="Basic residues" evidence="1">
    <location>
        <begin position="762"/>
        <end position="772"/>
    </location>
</feature>
<dbReference type="GO" id="GO:1990414">
    <property type="term" value="P:replication-born double-strand break repair via sister chromatid exchange"/>
    <property type="evidence" value="ECO:0007669"/>
    <property type="project" value="TreeGrafter"/>
</dbReference>
<feature type="region of interest" description="Disordered" evidence="1">
    <location>
        <begin position="1423"/>
        <end position="1454"/>
    </location>
</feature>
<reference evidence="2" key="1">
    <citation type="submission" date="2019-11" db="UniProtKB">
        <authorList>
            <consortium name="WormBaseParasite"/>
        </authorList>
    </citation>
    <scope>IDENTIFICATION</scope>
</reference>
<feature type="compositionally biased region" description="Low complexity" evidence="1">
    <location>
        <begin position="846"/>
        <end position="859"/>
    </location>
</feature>
<dbReference type="GO" id="GO:0090694">
    <property type="term" value="C:Scc2-Scc4 cohesin loading complex"/>
    <property type="evidence" value="ECO:0007669"/>
    <property type="project" value="TreeGrafter"/>
</dbReference>
<dbReference type="SUPFAM" id="SSF48371">
    <property type="entry name" value="ARM repeat"/>
    <property type="match status" value="1"/>
</dbReference>
<feature type="region of interest" description="Disordered" evidence="1">
    <location>
        <begin position="553"/>
        <end position="916"/>
    </location>
</feature>
<organism evidence="2">
    <name type="scientific">Mesocestoides corti</name>
    <name type="common">Flatworm</name>
    <dbReference type="NCBI Taxonomy" id="53468"/>
    <lineage>
        <taxon>Eukaryota</taxon>
        <taxon>Metazoa</taxon>
        <taxon>Spiralia</taxon>
        <taxon>Lophotrochozoa</taxon>
        <taxon>Platyhelminthes</taxon>
        <taxon>Cestoda</taxon>
        <taxon>Eucestoda</taxon>
        <taxon>Cyclophyllidea</taxon>
        <taxon>Mesocestoididae</taxon>
        <taxon>Mesocestoides</taxon>
    </lineage>
</organism>
<proteinExistence type="predicted"/>
<dbReference type="GO" id="GO:0003682">
    <property type="term" value="F:chromatin binding"/>
    <property type="evidence" value="ECO:0007669"/>
    <property type="project" value="TreeGrafter"/>
</dbReference>
<feature type="compositionally biased region" description="Low complexity" evidence="1">
    <location>
        <begin position="1543"/>
        <end position="1563"/>
    </location>
</feature>
<feature type="compositionally biased region" description="Basic and acidic residues" evidence="1">
    <location>
        <begin position="802"/>
        <end position="818"/>
    </location>
</feature>
<feature type="compositionally biased region" description="Polar residues" evidence="1">
    <location>
        <begin position="480"/>
        <end position="490"/>
    </location>
</feature>
<evidence type="ECO:0000256" key="1">
    <source>
        <dbReference type="SAM" id="MobiDB-lite"/>
    </source>
</evidence>
<feature type="compositionally biased region" description="Polar residues" evidence="1">
    <location>
        <begin position="461"/>
        <end position="471"/>
    </location>
</feature>
<feature type="region of interest" description="Disordered" evidence="1">
    <location>
        <begin position="327"/>
        <end position="354"/>
    </location>
</feature>
<feature type="compositionally biased region" description="Polar residues" evidence="1">
    <location>
        <begin position="896"/>
        <end position="909"/>
    </location>
</feature>
<dbReference type="GO" id="GO:0061775">
    <property type="term" value="F:cohesin loader activity"/>
    <property type="evidence" value="ECO:0007669"/>
    <property type="project" value="InterPro"/>
</dbReference>
<feature type="compositionally biased region" description="Basic and acidic residues" evidence="1">
    <location>
        <begin position="690"/>
        <end position="699"/>
    </location>
</feature>
<feature type="region of interest" description="Disordered" evidence="1">
    <location>
        <begin position="2078"/>
        <end position="2100"/>
    </location>
</feature>
<feature type="compositionally biased region" description="Low complexity" evidence="1">
    <location>
        <begin position="877"/>
        <end position="886"/>
    </location>
</feature>
<dbReference type="GO" id="GO:0010468">
    <property type="term" value="P:regulation of gene expression"/>
    <property type="evidence" value="ECO:0007669"/>
    <property type="project" value="InterPro"/>
</dbReference>
<feature type="compositionally biased region" description="Polar residues" evidence="1">
    <location>
        <begin position="607"/>
        <end position="632"/>
    </location>
</feature>
<feature type="region of interest" description="Disordered" evidence="1">
    <location>
        <begin position="924"/>
        <end position="943"/>
    </location>
</feature>
<accession>A0A5K3FIG4</accession>
<feature type="compositionally biased region" description="Polar residues" evidence="1">
    <location>
        <begin position="223"/>
        <end position="233"/>
    </location>
</feature>
<dbReference type="GO" id="GO:0140588">
    <property type="term" value="P:chromatin looping"/>
    <property type="evidence" value="ECO:0007669"/>
    <property type="project" value="InterPro"/>
</dbReference>
<dbReference type="GO" id="GO:0071169">
    <property type="term" value="P:establishment of protein localization to chromatin"/>
    <property type="evidence" value="ECO:0007669"/>
    <property type="project" value="TreeGrafter"/>
</dbReference>
<dbReference type="InterPro" id="IPR011989">
    <property type="entry name" value="ARM-like"/>
</dbReference>
<dbReference type="PANTHER" id="PTHR21704">
    <property type="entry name" value="NIPPED-B-LIKE PROTEIN DELANGIN SCC2-RELATED"/>
    <property type="match status" value="1"/>
</dbReference>
<feature type="compositionally biased region" description="Low complexity" evidence="1">
    <location>
        <begin position="739"/>
        <end position="759"/>
    </location>
</feature>
<protein>
    <submittedName>
        <fullName evidence="2">Nipped-B protein</fullName>
    </submittedName>
</protein>